<name>W4EQG9_9BACL</name>
<dbReference type="RefSeq" id="WP_038186791.1">
    <property type="nucleotide sequence ID" value="NZ_ASQA01000034.1"/>
</dbReference>
<accession>W4EQG9</accession>
<keyword evidence="1" id="KW-0812">Transmembrane</keyword>
<dbReference type="EMBL" id="ASQA01000034">
    <property type="protein sequence ID" value="ETT82252.1"/>
    <property type="molecule type" value="Genomic_DNA"/>
</dbReference>
<proteinExistence type="predicted"/>
<reference evidence="3 4" key="1">
    <citation type="journal article" date="2014" name="BMC Genomics">
        <title>Genomic comparison of sporeforming bacilli isolated from milk.</title>
        <authorList>
            <person name="Moreno Switt A.I."/>
            <person name="Andrus A.D."/>
            <person name="Ranieri M.L."/>
            <person name="Orsi R.H."/>
            <person name="Ivy R."/>
            <person name="den Bakker H.C."/>
            <person name="Martin N.H."/>
            <person name="Wiedmann M."/>
            <person name="Boor K.J."/>
        </authorList>
    </citation>
    <scope>NUCLEOTIDE SEQUENCE [LARGE SCALE GENOMIC DNA]</scope>
    <source>
        <strain evidence="3 4">FSL R5-213</strain>
    </source>
</reference>
<evidence type="ECO:0000313" key="3">
    <source>
        <dbReference type="EMBL" id="ETT82252.1"/>
    </source>
</evidence>
<feature type="domain" description="SHOCT" evidence="2">
    <location>
        <begin position="247"/>
        <end position="273"/>
    </location>
</feature>
<keyword evidence="1" id="KW-0472">Membrane</keyword>
<evidence type="ECO:0000256" key="1">
    <source>
        <dbReference type="SAM" id="Phobius"/>
    </source>
</evidence>
<gene>
    <name evidence="3" type="ORF">C176_14717</name>
</gene>
<evidence type="ECO:0000313" key="4">
    <source>
        <dbReference type="Proteomes" id="UP000019062"/>
    </source>
</evidence>
<comment type="caution">
    <text evidence="3">The sequence shown here is derived from an EMBL/GenBank/DDBJ whole genome shotgun (WGS) entry which is preliminary data.</text>
</comment>
<feature type="transmembrane region" description="Helical" evidence="1">
    <location>
        <begin position="7"/>
        <end position="40"/>
    </location>
</feature>
<dbReference type="eggNOG" id="ENOG502ZZHT">
    <property type="taxonomic scope" value="Bacteria"/>
</dbReference>
<evidence type="ECO:0000259" key="2">
    <source>
        <dbReference type="Pfam" id="PF09851"/>
    </source>
</evidence>
<keyword evidence="1" id="KW-1133">Transmembrane helix</keyword>
<dbReference type="Pfam" id="PF09851">
    <property type="entry name" value="SHOCT"/>
    <property type="match status" value="1"/>
</dbReference>
<dbReference type="Proteomes" id="UP000019062">
    <property type="component" value="Unassembled WGS sequence"/>
</dbReference>
<dbReference type="InterPro" id="IPR018649">
    <property type="entry name" value="SHOCT"/>
</dbReference>
<protein>
    <recommendedName>
        <fullName evidence="2">SHOCT domain-containing protein</fullName>
    </recommendedName>
</protein>
<organism evidence="3 4">
    <name type="scientific">Viridibacillus arenosi FSL R5-213</name>
    <dbReference type="NCBI Taxonomy" id="1227360"/>
    <lineage>
        <taxon>Bacteria</taxon>
        <taxon>Bacillati</taxon>
        <taxon>Bacillota</taxon>
        <taxon>Bacilli</taxon>
        <taxon>Bacillales</taxon>
        <taxon>Caryophanaceae</taxon>
        <taxon>Viridibacillus</taxon>
    </lineage>
</organism>
<dbReference type="AlphaFoldDB" id="W4EQG9"/>
<sequence length="275" mass="30617">MGCAIGCISIIVLFIILWLFTISPVLGILSVVGWFGMLIWGIRKTDTIAQKGLDENNIKLGEKQKELSKIIESQSYTSKDNDVKLILDEDNKKIGIINLLNDNAFEYDYKDILEVTILENGDTVTKTSRSSQVGGALLGAVVAGGVGAIIGGLTGERSSTQHIENIELKIIVNDYKYPVHIIPFFDTKFKKVDALYIPMEKNDSVYKLLMEKVNHWHGILGFAIKEADDLDSGKNNIVHNNLNISSELKNLHDLKIQGILTAEEFEQQKNKILNS</sequence>
<keyword evidence="4" id="KW-1185">Reference proteome</keyword>